<name>A0A2T9J5Y4_9CAUL</name>
<dbReference type="Pfam" id="PF00271">
    <property type="entry name" value="Helicase_C"/>
    <property type="match status" value="1"/>
</dbReference>
<dbReference type="GO" id="GO:0004386">
    <property type="term" value="F:helicase activity"/>
    <property type="evidence" value="ECO:0007669"/>
    <property type="project" value="UniProtKB-KW"/>
</dbReference>
<dbReference type="EMBL" id="QDKP01000051">
    <property type="protein sequence ID" value="PVM76382.1"/>
    <property type="molecule type" value="Genomic_DNA"/>
</dbReference>
<accession>A0A2T9J5Y4</accession>
<dbReference type="GO" id="GO:0031297">
    <property type="term" value="P:replication fork processing"/>
    <property type="evidence" value="ECO:0007669"/>
    <property type="project" value="TreeGrafter"/>
</dbReference>
<feature type="domain" description="Helicase C-terminal" evidence="2">
    <location>
        <begin position="84"/>
        <end position="228"/>
    </location>
</feature>
<dbReference type="Proteomes" id="UP000244913">
    <property type="component" value="Unassembled WGS sequence"/>
</dbReference>
<keyword evidence="4" id="KW-1185">Reference proteome</keyword>
<sequence>MGSPPKRSFWRKLERTCWPQGGEAFGPVNSSSFLSRRSRTGEQYQAFASTALAQLTRLSQLASNPGLLLPEQSLPPAKFEAIEGLVADILSVPGRKVIIWSNYIKTIESLIQLLSPHGTVALYGGVPNGERQAIAKRFQNDPDVRVLIANPAAAGTGFTLTAATFTIYETLSWRYDHYAQSQDRNHRIGQAEPVTYIRLIANGTIEEAIVQALERKAAMAQALLGDSSAGAAVSQLNKEQMCELLMGNHLPD</sequence>
<dbReference type="PROSITE" id="PS51194">
    <property type="entry name" value="HELICASE_CTER"/>
    <property type="match status" value="1"/>
</dbReference>
<dbReference type="GO" id="GO:0016787">
    <property type="term" value="F:hydrolase activity"/>
    <property type="evidence" value="ECO:0007669"/>
    <property type="project" value="UniProtKB-KW"/>
</dbReference>
<evidence type="ECO:0000313" key="3">
    <source>
        <dbReference type="EMBL" id="PVM76382.1"/>
    </source>
</evidence>
<gene>
    <name evidence="3" type="ORF">DDF65_17825</name>
</gene>
<evidence type="ECO:0000256" key="1">
    <source>
        <dbReference type="ARBA" id="ARBA00022801"/>
    </source>
</evidence>
<proteinExistence type="predicted"/>
<comment type="caution">
    <text evidence="3">The sequence shown here is derived from an EMBL/GenBank/DDBJ whole genome shotgun (WGS) entry which is preliminary data.</text>
</comment>
<evidence type="ECO:0000313" key="4">
    <source>
        <dbReference type="Proteomes" id="UP000244913"/>
    </source>
</evidence>
<dbReference type="SUPFAM" id="SSF52540">
    <property type="entry name" value="P-loop containing nucleoside triphosphate hydrolases"/>
    <property type="match status" value="1"/>
</dbReference>
<dbReference type="PANTHER" id="PTHR45766:SF6">
    <property type="entry name" value="SWI_SNF-RELATED MATRIX-ASSOCIATED ACTIN-DEPENDENT REGULATOR OF CHROMATIN SUBFAMILY A-LIKE PROTEIN 1"/>
    <property type="match status" value="1"/>
</dbReference>
<reference evidence="3 4" key="1">
    <citation type="submission" date="2018-04" db="EMBL/GenBank/DDBJ databases">
        <title>The genome sequence of Caulobacter sp. 736.</title>
        <authorList>
            <person name="Gao J."/>
            <person name="Sun J."/>
        </authorList>
    </citation>
    <scope>NUCLEOTIDE SEQUENCE [LARGE SCALE GENOMIC DNA]</scope>
    <source>
        <strain evidence="3 4">736</strain>
    </source>
</reference>
<dbReference type="PANTHER" id="PTHR45766">
    <property type="entry name" value="DNA ANNEALING HELICASE AND ENDONUCLEASE ZRANB3 FAMILY MEMBER"/>
    <property type="match status" value="1"/>
</dbReference>
<evidence type="ECO:0000259" key="2">
    <source>
        <dbReference type="PROSITE" id="PS51194"/>
    </source>
</evidence>
<keyword evidence="1" id="KW-0378">Hydrolase</keyword>
<dbReference type="SMART" id="SM00490">
    <property type="entry name" value="HELICc"/>
    <property type="match status" value="1"/>
</dbReference>
<dbReference type="AlphaFoldDB" id="A0A2T9J5Y4"/>
<dbReference type="Gene3D" id="3.40.50.300">
    <property type="entry name" value="P-loop containing nucleotide triphosphate hydrolases"/>
    <property type="match status" value="1"/>
</dbReference>
<dbReference type="InterPro" id="IPR049730">
    <property type="entry name" value="SNF2/RAD54-like_C"/>
</dbReference>
<organism evidence="3 4">
    <name type="scientific">Caulobacter radicis</name>
    <dbReference type="NCBI Taxonomy" id="2172650"/>
    <lineage>
        <taxon>Bacteria</taxon>
        <taxon>Pseudomonadati</taxon>
        <taxon>Pseudomonadota</taxon>
        <taxon>Alphaproteobacteria</taxon>
        <taxon>Caulobacterales</taxon>
        <taxon>Caulobacteraceae</taxon>
        <taxon>Caulobacter</taxon>
    </lineage>
</organism>
<dbReference type="CDD" id="cd18793">
    <property type="entry name" value="SF2_C_SNF"/>
    <property type="match status" value="1"/>
</dbReference>
<protein>
    <recommendedName>
        <fullName evidence="2">Helicase C-terminal domain-containing protein</fullName>
    </recommendedName>
</protein>
<dbReference type="GO" id="GO:0006281">
    <property type="term" value="P:DNA repair"/>
    <property type="evidence" value="ECO:0007669"/>
    <property type="project" value="TreeGrafter"/>
</dbReference>
<dbReference type="InterPro" id="IPR027417">
    <property type="entry name" value="P-loop_NTPase"/>
</dbReference>
<dbReference type="InterPro" id="IPR001650">
    <property type="entry name" value="Helicase_C-like"/>
</dbReference>